<feature type="transmembrane region" description="Helical" evidence="1">
    <location>
        <begin position="60"/>
        <end position="80"/>
    </location>
</feature>
<reference evidence="2" key="1">
    <citation type="submission" date="2018-06" db="EMBL/GenBank/DDBJ databases">
        <authorList>
            <person name="Zhirakovskaya E."/>
        </authorList>
    </citation>
    <scope>NUCLEOTIDE SEQUENCE</scope>
</reference>
<name>A0A3B0XBQ3_9ZZZZ</name>
<evidence type="ECO:0000256" key="1">
    <source>
        <dbReference type="SAM" id="Phobius"/>
    </source>
</evidence>
<keyword evidence="1" id="KW-1133">Transmembrane helix</keyword>
<keyword evidence="1" id="KW-0812">Transmembrane</keyword>
<proteinExistence type="predicted"/>
<sequence>MSIIKFSLLQNQAGIVLTAREFQTRFLRFISLTWLLPPMVGFTFLLYIEVFSFDQLISMMSTPLKPLFLVGGFLLAWLYFRRYSKLLSAYLVDPSNTNRELSERAMKSFPLHYWSAFVGYISLAPAAAIISLEISSSYVALPVDWF</sequence>
<feature type="non-terminal residue" evidence="2">
    <location>
        <position position="146"/>
    </location>
</feature>
<gene>
    <name evidence="2" type="ORF">MNBD_GAMMA08-2487</name>
</gene>
<dbReference type="EMBL" id="UOFH01000326">
    <property type="protein sequence ID" value="VAW65685.1"/>
    <property type="molecule type" value="Genomic_DNA"/>
</dbReference>
<evidence type="ECO:0000313" key="2">
    <source>
        <dbReference type="EMBL" id="VAW65685.1"/>
    </source>
</evidence>
<keyword evidence="1" id="KW-0472">Membrane</keyword>
<accession>A0A3B0XBQ3</accession>
<feature type="transmembrane region" description="Helical" evidence="1">
    <location>
        <begin position="26"/>
        <end position="48"/>
    </location>
</feature>
<feature type="transmembrane region" description="Helical" evidence="1">
    <location>
        <begin position="111"/>
        <end position="132"/>
    </location>
</feature>
<dbReference type="AlphaFoldDB" id="A0A3B0XBQ3"/>
<organism evidence="2">
    <name type="scientific">hydrothermal vent metagenome</name>
    <dbReference type="NCBI Taxonomy" id="652676"/>
    <lineage>
        <taxon>unclassified sequences</taxon>
        <taxon>metagenomes</taxon>
        <taxon>ecological metagenomes</taxon>
    </lineage>
</organism>
<protein>
    <submittedName>
        <fullName evidence="2">Uncharacterized protein</fullName>
    </submittedName>
</protein>